<accession>A0ACD3B0F8</accession>
<dbReference type="EMBL" id="ML208300">
    <property type="protein sequence ID" value="TFK71285.1"/>
    <property type="molecule type" value="Genomic_DNA"/>
</dbReference>
<dbReference type="Proteomes" id="UP000308600">
    <property type="component" value="Unassembled WGS sequence"/>
</dbReference>
<sequence length="270" mass="30090">MPTSKLLDRTGGFFARRFVSYHGVAAASFSLYDNLLTFDDEVETIWSKPNGSWIKWQFLFMRYTSFLIQFLNSCLEVGIVDVLNTVFVTAIEIVLMARVYALYNQNLQIVYLFLVLLLGKTVATAVGIWLNWPSDGFKELIWLDVTPDSFAYFGFASVFSQLTILVLTFGKYSSIKGMNSPPPIIGLMMRDGTLAFIPIFLLCLGTSISAMLSCPYAPVGDYWLLTIVSSAGCRVILNMQLLPETTGTTRLTAGVQLTTIHTQSLELSEC</sequence>
<keyword evidence="2" id="KW-1185">Reference proteome</keyword>
<gene>
    <name evidence="1" type="ORF">BDN72DRAFT_469940</name>
</gene>
<evidence type="ECO:0000313" key="2">
    <source>
        <dbReference type="Proteomes" id="UP000308600"/>
    </source>
</evidence>
<organism evidence="1 2">
    <name type="scientific">Pluteus cervinus</name>
    <dbReference type="NCBI Taxonomy" id="181527"/>
    <lineage>
        <taxon>Eukaryota</taxon>
        <taxon>Fungi</taxon>
        <taxon>Dikarya</taxon>
        <taxon>Basidiomycota</taxon>
        <taxon>Agaricomycotina</taxon>
        <taxon>Agaricomycetes</taxon>
        <taxon>Agaricomycetidae</taxon>
        <taxon>Agaricales</taxon>
        <taxon>Pluteineae</taxon>
        <taxon>Pluteaceae</taxon>
        <taxon>Pluteus</taxon>
    </lineage>
</organism>
<evidence type="ECO:0000313" key="1">
    <source>
        <dbReference type="EMBL" id="TFK71285.1"/>
    </source>
</evidence>
<protein>
    <submittedName>
        <fullName evidence="1">Uncharacterized protein</fullName>
    </submittedName>
</protein>
<proteinExistence type="predicted"/>
<reference evidence="1 2" key="1">
    <citation type="journal article" date="2019" name="Nat. Ecol. Evol.">
        <title>Megaphylogeny resolves global patterns of mushroom evolution.</title>
        <authorList>
            <person name="Varga T."/>
            <person name="Krizsan K."/>
            <person name="Foldi C."/>
            <person name="Dima B."/>
            <person name="Sanchez-Garcia M."/>
            <person name="Sanchez-Ramirez S."/>
            <person name="Szollosi G.J."/>
            <person name="Szarkandi J.G."/>
            <person name="Papp V."/>
            <person name="Albert L."/>
            <person name="Andreopoulos W."/>
            <person name="Angelini C."/>
            <person name="Antonin V."/>
            <person name="Barry K.W."/>
            <person name="Bougher N.L."/>
            <person name="Buchanan P."/>
            <person name="Buyck B."/>
            <person name="Bense V."/>
            <person name="Catcheside P."/>
            <person name="Chovatia M."/>
            <person name="Cooper J."/>
            <person name="Damon W."/>
            <person name="Desjardin D."/>
            <person name="Finy P."/>
            <person name="Geml J."/>
            <person name="Haridas S."/>
            <person name="Hughes K."/>
            <person name="Justo A."/>
            <person name="Karasinski D."/>
            <person name="Kautmanova I."/>
            <person name="Kiss B."/>
            <person name="Kocsube S."/>
            <person name="Kotiranta H."/>
            <person name="LaButti K.M."/>
            <person name="Lechner B.E."/>
            <person name="Liimatainen K."/>
            <person name="Lipzen A."/>
            <person name="Lukacs Z."/>
            <person name="Mihaltcheva S."/>
            <person name="Morgado L.N."/>
            <person name="Niskanen T."/>
            <person name="Noordeloos M.E."/>
            <person name="Ohm R.A."/>
            <person name="Ortiz-Santana B."/>
            <person name="Ovrebo C."/>
            <person name="Racz N."/>
            <person name="Riley R."/>
            <person name="Savchenko A."/>
            <person name="Shiryaev A."/>
            <person name="Soop K."/>
            <person name="Spirin V."/>
            <person name="Szebenyi C."/>
            <person name="Tomsovsky M."/>
            <person name="Tulloss R.E."/>
            <person name="Uehling J."/>
            <person name="Grigoriev I.V."/>
            <person name="Vagvolgyi C."/>
            <person name="Papp T."/>
            <person name="Martin F.M."/>
            <person name="Miettinen O."/>
            <person name="Hibbett D.S."/>
            <person name="Nagy L.G."/>
        </authorList>
    </citation>
    <scope>NUCLEOTIDE SEQUENCE [LARGE SCALE GENOMIC DNA]</scope>
    <source>
        <strain evidence="1 2">NL-1719</strain>
    </source>
</reference>
<name>A0ACD3B0F8_9AGAR</name>